<dbReference type="OrthoDB" id="2803839at2759"/>
<dbReference type="EMBL" id="KB445811">
    <property type="protein sequence ID" value="EMD32402.1"/>
    <property type="molecule type" value="Genomic_DNA"/>
</dbReference>
<name>M2R2E4_CERS8</name>
<keyword evidence="3" id="KW-1185">Reference proteome</keyword>
<proteinExistence type="predicted"/>
<feature type="compositionally biased region" description="Basic and acidic residues" evidence="1">
    <location>
        <begin position="46"/>
        <end position="62"/>
    </location>
</feature>
<reference evidence="2 3" key="1">
    <citation type="journal article" date="2012" name="Proc. Natl. Acad. Sci. U.S.A.">
        <title>Comparative genomics of Ceriporiopsis subvermispora and Phanerochaete chrysosporium provide insight into selective ligninolysis.</title>
        <authorList>
            <person name="Fernandez-Fueyo E."/>
            <person name="Ruiz-Duenas F.J."/>
            <person name="Ferreira P."/>
            <person name="Floudas D."/>
            <person name="Hibbett D.S."/>
            <person name="Canessa P."/>
            <person name="Larrondo L.F."/>
            <person name="James T.Y."/>
            <person name="Seelenfreund D."/>
            <person name="Lobos S."/>
            <person name="Polanco R."/>
            <person name="Tello M."/>
            <person name="Honda Y."/>
            <person name="Watanabe T."/>
            <person name="Watanabe T."/>
            <person name="Ryu J.S."/>
            <person name="Kubicek C.P."/>
            <person name="Schmoll M."/>
            <person name="Gaskell J."/>
            <person name="Hammel K.E."/>
            <person name="St John F.J."/>
            <person name="Vanden Wymelenberg A."/>
            <person name="Sabat G."/>
            <person name="Splinter BonDurant S."/>
            <person name="Syed K."/>
            <person name="Yadav J.S."/>
            <person name="Doddapaneni H."/>
            <person name="Subramanian V."/>
            <person name="Lavin J.L."/>
            <person name="Oguiza J.A."/>
            <person name="Perez G."/>
            <person name="Pisabarro A.G."/>
            <person name="Ramirez L."/>
            <person name="Santoyo F."/>
            <person name="Master E."/>
            <person name="Coutinho P.M."/>
            <person name="Henrissat B."/>
            <person name="Lombard V."/>
            <person name="Magnuson J.K."/>
            <person name="Kuees U."/>
            <person name="Hori C."/>
            <person name="Igarashi K."/>
            <person name="Samejima M."/>
            <person name="Held B.W."/>
            <person name="Barry K.W."/>
            <person name="LaButti K.M."/>
            <person name="Lapidus A."/>
            <person name="Lindquist E.A."/>
            <person name="Lucas S.M."/>
            <person name="Riley R."/>
            <person name="Salamov A.A."/>
            <person name="Hoffmeister D."/>
            <person name="Schwenk D."/>
            <person name="Hadar Y."/>
            <person name="Yarden O."/>
            <person name="de Vries R.P."/>
            <person name="Wiebenga A."/>
            <person name="Stenlid J."/>
            <person name="Eastwood D."/>
            <person name="Grigoriev I.V."/>
            <person name="Berka R.M."/>
            <person name="Blanchette R.A."/>
            <person name="Kersten P."/>
            <person name="Martinez A.T."/>
            <person name="Vicuna R."/>
            <person name="Cullen D."/>
        </authorList>
    </citation>
    <scope>NUCLEOTIDE SEQUENCE [LARGE SCALE GENOMIC DNA]</scope>
    <source>
        <strain evidence="2 3">B</strain>
    </source>
</reference>
<accession>M2R2E4</accession>
<feature type="region of interest" description="Disordered" evidence="1">
    <location>
        <begin position="25"/>
        <end position="85"/>
    </location>
</feature>
<feature type="compositionally biased region" description="Polar residues" evidence="1">
    <location>
        <begin position="67"/>
        <end position="83"/>
    </location>
</feature>
<gene>
    <name evidence="2" type="ORF">CERSUDRAFT_99489</name>
</gene>
<dbReference type="AlphaFoldDB" id="M2R2E4"/>
<protein>
    <submittedName>
        <fullName evidence="2">Uncharacterized protein</fullName>
    </submittedName>
</protein>
<evidence type="ECO:0000313" key="2">
    <source>
        <dbReference type="EMBL" id="EMD32402.1"/>
    </source>
</evidence>
<dbReference type="HOGENOM" id="CLU_821362_0_0_1"/>
<evidence type="ECO:0000313" key="3">
    <source>
        <dbReference type="Proteomes" id="UP000016930"/>
    </source>
</evidence>
<evidence type="ECO:0000256" key="1">
    <source>
        <dbReference type="SAM" id="MobiDB-lite"/>
    </source>
</evidence>
<sequence length="329" mass="36140">MPSSRTPSAALSDAKLAEAMEAPSFPVYSPPMCAQSPATAAGKQKATSDKPEMSDDNVHEPEPANDTEGSGSGIQQPLSQMPSSRAALRQLGRHLAKKSKLGREHAAEIDAFASMALSTEPSLSLFVKLIKVETLVQKIVTGQPKFQVSDSLDKNIKKIATAVLLSTSTPHYIGENAVKPVEERLKARSNDLNLPPGIEHNTANWGEIKASIADEDSSQHIGIYKLTRYITSDACLLTVQLCARVAVMRDVYLTHGNSKSYWYKVNDKLAAIRDGTKDDEWKFNKAMKHILKRNRRTHGQAKDDKDLEGVVQEGFQQEIDAAIDDRFKD</sequence>
<organism evidence="2 3">
    <name type="scientific">Ceriporiopsis subvermispora (strain B)</name>
    <name type="common">White-rot fungus</name>
    <name type="synonym">Gelatoporia subvermispora</name>
    <dbReference type="NCBI Taxonomy" id="914234"/>
    <lineage>
        <taxon>Eukaryota</taxon>
        <taxon>Fungi</taxon>
        <taxon>Dikarya</taxon>
        <taxon>Basidiomycota</taxon>
        <taxon>Agaricomycotina</taxon>
        <taxon>Agaricomycetes</taxon>
        <taxon>Polyporales</taxon>
        <taxon>Gelatoporiaceae</taxon>
        <taxon>Gelatoporia</taxon>
    </lineage>
</organism>
<dbReference type="Proteomes" id="UP000016930">
    <property type="component" value="Unassembled WGS sequence"/>
</dbReference>